<keyword evidence="3" id="KW-0813">Transport</keyword>
<proteinExistence type="inferred from homology"/>
<feature type="region of interest" description="Disordered" evidence="11">
    <location>
        <begin position="305"/>
        <end position="337"/>
    </location>
</feature>
<protein>
    <recommendedName>
        <fullName evidence="12">Rhodanese domain-containing protein</fullName>
    </recommendedName>
</protein>
<evidence type="ECO:0000313" key="14">
    <source>
        <dbReference type="Proteomes" id="UP000594262"/>
    </source>
</evidence>
<comment type="subcellular location">
    <subcellularLocation>
        <location evidence="1">Cytoplasm</location>
        <location evidence="1">Cytoskeleton</location>
        <location evidence="1">Cilium basal body</location>
    </subcellularLocation>
    <subcellularLocation>
        <location evidence="2">Cytoplasm</location>
        <location evidence="2">Cytoskeleton</location>
        <location evidence="2">Microtubule organizing center</location>
        <location evidence="2">Centrosome</location>
    </subcellularLocation>
</comment>
<dbReference type="PROSITE" id="PS50206">
    <property type="entry name" value="RHODANESE_3"/>
    <property type="match status" value="1"/>
</dbReference>
<dbReference type="InterPro" id="IPR001763">
    <property type="entry name" value="Rhodanese-like_dom"/>
</dbReference>
<dbReference type="AlphaFoldDB" id="A0A7M5V7M9"/>
<evidence type="ECO:0000256" key="5">
    <source>
        <dbReference type="ARBA" id="ARBA00022794"/>
    </source>
</evidence>
<keyword evidence="7" id="KW-0969">Cilium</keyword>
<name>A0A7M5V7M9_9CNID</name>
<evidence type="ECO:0000256" key="1">
    <source>
        <dbReference type="ARBA" id="ARBA00004120"/>
    </source>
</evidence>
<evidence type="ECO:0000256" key="11">
    <source>
        <dbReference type="SAM" id="MobiDB-lite"/>
    </source>
</evidence>
<keyword evidence="5" id="KW-0970">Cilium biogenesis/degradation</keyword>
<dbReference type="InterPro" id="IPR051889">
    <property type="entry name" value="CEP41"/>
</dbReference>
<dbReference type="PANTHER" id="PTHR44390">
    <property type="entry name" value="CENTROSOMAL PROTEIN OF 41 KDA"/>
    <property type="match status" value="1"/>
</dbReference>
<dbReference type="Gene3D" id="3.40.250.10">
    <property type="entry name" value="Rhodanese-like domain"/>
    <property type="match status" value="1"/>
</dbReference>
<reference evidence="13" key="1">
    <citation type="submission" date="2021-01" db="UniProtKB">
        <authorList>
            <consortium name="EnsemblMetazoa"/>
        </authorList>
    </citation>
    <scope>IDENTIFICATION</scope>
</reference>
<dbReference type="GO" id="GO:0015031">
    <property type="term" value="P:protein transport"/>
    <property type="evidence" value="ECO:0007669"/>
    <property type="project" value="UniProtKB-KW"/>
</dbReference>
<keyword evidence="4" id="KW-0963">Cytoplasm</keyword>
<dbReference type="InterPro" id="IPR036873">
    <property type="entry name" value="Rhodanese-like_dom_sf"/>
</dbReference>
<evidence type="ECO:0000313" key="13">
    <source>
        <dbReference type="EnsemblMetazoa" id="CLYHEMP011147.1"/>
    </source>
</evidence>
<keyword evidence="14" id="KW-1185">Reference proteome</keyword>
<dbReference type="SMART" id="SM00450">
    <property type="entry name" value="RHOD"/>
    <property type="match status" value="1"/>
</dbReference>
<dbReference type="CDD" id="cd00158">
    <property type="entry name" value="RHOD"/>
    <property type="match status" value="1"/>
</dbReference>
<evidence type="ECO:0000256" key="7">
    <source>
        <dbReference type="ARBA" id="ARBA00023069"/>
    </source>
</evidence>
<organism evidence="13 14">
    <name type="scientific">Clytia hemisphaerica</name>
    <dbReference type="NCBI Taxonomy" id="252671"/>
    <lineage>
        <taxon>Eukaryota</taxon>
        <taxon>Metazoa</taxon>
        <taxon>Cnidaria</taxon>
        <taxon>Hydrozoa</taxon>
        <taxon>Hydroidolina</taxon>
        <taxon>Leptothecata</taxon>
        <taxon>Obeliida</taxon>
        <taxon>Clytiidae</taxon>
        <taxon>Clytia</taxon>
    </lineage>
</organism>
<dbReference type="GO" id="GO:0005813">
    <property type="term" value="C:centrosome"/>
    <property type="evidence" value="ECO:0007669"/>
    <property type="project" value="UniProtKB-SubCell"/>
</dbReference>
<evidence type="ECO:0000256" key="8">
    <source>
        <dbReference type="ARBA" id="ARBA00023212"/>
    </source>
</evidence>
<evidence type="ECO:0000259" key="12">
    <source>
        <dbReference type="PROSITE" id="PS50206"/>
    </source>
</evidence>
<dbReference type="GO" id="GO:0060271">
    <property type="term" value="P:cilium assembly"/>
    <property type="evidence" value="ECO:0007669"/>
    <property type="project" value="TreeGrafter"/>
</dbReference>
<keyword evidence="8" id="KW-0206">Cytoskeleton</keyword>
<evidence type="ECO:0000256" key="6">
    <source>
        <dbReference type="ARBA" id="ARBA00022927"/>
    </source>
</evidence>
<evidence type="ECO:0000256" key="10">
    <source>
        <dbReference type="ARBA" id="ARBA00038465"/>
    </source>
</evidence>
<keyword evidence="9" id="KW-0966">Cell projection</keyword>
<evidence type="ECO:0000256" key="3">
    <source>
        <dbReference type="ARBA" id="ARBA00022448"/>
    </source>
</evidence>
<feature type="region of interest" description="Disordered" evidence="11">
    <location>
        <begin position="123"/>
        <end position="148"/>
    </location>
</feature>
<dbReference type="PANTHER" id="PTHR44390:SF1">
    <property type="entry name" value="CENTROSOMAL PROTEIN OF 41 KDA"/>
    <property type="match status" value="1"/>
</dbReference>
<dbReference type="Pfam" id="PF00581">
    <property type="entry name" value="Rhodanese"/>
    <property type="match status" value="1"/>
</dbReference>
<feature type="domain" description="Rhodanese" evidence="12">
    <location>
        <begin position="160"/>
        <end position="253"/>
    </location>
</feature>
<dbReference type="SUPFAM" id="SSF52821">
    <property type="entry name" value="Rhodanese/Cell cycle control phosphatase"/>
    <property type="match status" value="1"/>
</dbReference>
<evidence type="ECO:0000256" key="4">
    <source>
        <dbReference type="ARBA" id="ARBA00022490"/>
    </source>
</evidence>
<dbReference type="Proteomes" id="UP000594262">
    <property type="component" value="Unplaced"/>
</dbReference>
<comment type="similarity">
    <text evidence="10">Belongs to the CEP41 family.</text>
</comment>
<evidence type="ECO:0000256" key="2">
    <source>
        <dbReference type="ARBA" id="ARBA00004300"/>
    </source>
</evidence>
<feature type="region of interest" description="Disordered" evidence="11">
    <location>
        <begin position="85"/>
        <end position="110"/>
    </location>
</feature>
<keyword evidence="6" id="KW-0653">Protein transport</keyword>
<dbReference type="OrthoDB" id="70250at2759"/>
<dbReference type="EnsemblMetazoa" id="CLYHEMT011147.1">
    <property type="protein sequence ID" value="CLYHEMP011147.1"/>
    <property type="gene ID" value="CLYHEMG011147"/>
</dbReference>
<dbReference type="GO" id="GO:0036064">
    <property type="term" value="C:ciliary basal body"/>
    <property type="evidence" value="ECO:0007669"/>
    <property type="project" value="TreeGrafter"/>
</dbReference>
<accession>A0A7M5V7M9</accession>
<sequence length="337" mass="37595">MASRGGKTKKPTTYLGKTNKKFEHVKAVVDTGSSVSNYMSKIEDLRKNYRFRKDELFKRMKISTFSQLVLQVAEVVNLEMERISELDENSPRSLLPEQEEQTDGGGGTDRSCLLDVIRGVGELSTSGNNNNNNNDTVESEEKEEQHHREIVAPDPLSLPYLLLDIRDSDAFDEGHIIGAINYPSAMLNRTVNYLSKEICAFKNKPGKIIIVYDDDEKLAPQVATSLLQKDVENVIMLSGGMKVLHKKFPSCFITGTVPSTCFSPKTDRKGKLKPPPKVISNIGVEWYTPELLESIQEHLDEVLLSNESSRMSSRTTTRNSKVSSARSSAPSTASSYR</sequence>
<evidence type="ECO:0000256" key="9">
    <source>
        <dbReference type="ARBA" id="ARBA00023273"/>
    </source>
</evidence>